<evidence type="ECO:0000256" key="5">
    <source>
        <dbReference type="ARBA" id="ARBA00023136"/>
    </source>
</evidence>
<dbReference type="Gene3D" id="1.10.1450.10">
    <property type="entry name" value="Tetraspanin"/>
    <property type="match status" value="1"/>
</dbReference>
<dbReference type="InterPro" id="IPR008952">
    <property type="entry name" value="Tetraspanin_EC2_sf"/>
</dbReference>
<evidence type="ECO:0000256" key="1">
    <source>
        <dbReference type="ARBA" id="ARBA00004141"/>
    </source>
</evidence>
<proteinExistence type="inferred from homology"/>
<dbReference type="InterPro" id="IPR000301">
    <property type="entry name" value="Tetraspanin_animals"/>
</dbReference>
<keyword evidence="5 6" id="KW-0472">Membrane</keyword>
<dbReference type="RefSeq" id="XP_006812543.1">
    <property type="nucleotide sequence ID" value="XM_006812480.1"/>
</dbReference>
<dbReference type="PIRSF" id="PIRSF002419">
    <property type="entry name" value="Tetraspanin"/>
    <property type="match status" value="1"/>
</dbReference>
<name>A0ABM0LXQ2_SACKO</name>
<evidence type="ECO:0000256" key="4">
    <source>
        <dbReference type="ARBA" id="ARBA00022989"/>
    </source>
</evidence>
<feature type="transmembrane region" description="Helical" evidence="6">
    <location>
        <begin position="62"/>
        <end position="83"/>
    </location>
</feature>
<evidence type="ECO:0000256" key="6">
    <source>
        <dbReference type="RuleBase" id="RU361218"/>
    </source>
</evidence>
<comment type="caution">
    <text evidence="6">Lacks conserved residue(s) required for the propagation of feature annotation.</text>
</comment>
<feature type="transmembrane region" description="Helical" evidence="6">
    <location>
        <begin position="211"/>
        <end position="239"/>
    </location>
</feature>
<dbReference type="GeneID" id="100368405"/>
<gene>
    <name evidence="8" type="primary">LOC100368405</name>
</gene>
<dbReference type="PANTHER" id="PTHR19282">
    <property type="entry name" value="TETRASPANIN"/>
    <property type="match status" value="1"/>
</dbReference>
<dbReference type="InterPro" id="IPR018499">
    <property type="entry name" value="Tetraspanin/Peripherin"/>
</dbReference>
<evidence type="ECO:0000256" key="2">
    <source>
        <dbReference type="ARBA" id="ARBA00006840"/>
    </source>
</evidence>
<evidence type="ECO:0000256" key="3">
    <source>
        <dbReference type="ARBA" id="ARBA00022692"/>
    </source>
</evidence>
<dbReference type="Pfam" id="PF00335">
    <property type="entry name" value="Tetraspanin"/>
    <property type="match status" value="1"/>
</dbReference>
<dbReference type="PANTHER" id="PTHR19282:SF551">
    <property type="entry name" value="RE08073P-RELATED"/>
    <property type="match status" value="1"/>
</dbReference>
<dbReference type="PROSITE" id="PS00421">
    <property type="entry name" value="TM4_1"/>
    <property type="match status" value="1"/>
</dbReference>
<dbReference type="PRINTS" id="PR00259">
    <property type="entry name" value="TMFOUR"/>
</dbReference>
<feature type="transmembrane region" description="Helical" evidence="6">
    <location>
        <begin position="95"/>
        <end position="118"/>
    </location>
</feature>
<keyword evidence="7" id="KW-1185">Reference proteome</keyword>
<dbReference type="InterPro" id="IPR018503">
    <property type="entry name" value="Tetraspanin_CS"/>
</dbReference>
<reference evidence="8" key="1">
    <citation type="submission" date="2025-08" db="UniProtKB">
        <authorList>
            <consortium name="RefSeq"/>
        </authorList>
    </citation>
    <scope>IDENTIFICATION</scope>
    <source>
        <tissue evidence="8">Testes</tissue>
    </source>
</reference>
<keyword evidence="4 6" id="KW-1133">Transmembrane helix</keyword>
<comment type="subcellular location">
    <subcellularLocation>
        <location evidence="1 6">Membrane</location>
        <topology evidence="1 6">Multi-pass membrane protein</topology>
    </subcellularLocation>
</comment>
<dbReference type="SUPFAM" id="SSF48652">
    <property type="entry name" value="Tetraspanin"/>
    <property type="match status" value="1"/>
</dbReference>
<evidence type="ECO:0000313" key="7">
    <source>
        <dbReference type="Proteomes" id="UP000694865"/>
    </source>
</evidence>
<sequence length="249" mass="27223">MLDDVEYVERRLREQQNLKKWDTISPETDTILGSGLVAVGLWLRLDPVTQQYVNSVEGLDQYYYGTYAMMGCGAFMILVGFLGCCGACCESQCLLCMYVVLLVCLFLMEVGGGVWAYFHKDKVKEVITEGLMTTVKDVYGKEGSGEVATKALDSLQSDLKCCGASAPTDWYNSYYSDEVSTLSLIYSVPDSCCKDVTGCSEKLITEVKRNYVLIAGIGIGVGIVQVLGIIFALCMCCALRRGGSGKDYA</sequence>
<dbReference type="Proteomes" id="UP000694865">
    <property type="component" value="Unplaced"/>
</dbReference>
<accession>A0ABM0LXQ2</accession>
<keyword evidence="3 6" id="KW-0812">Transmembrane</keyword>
<protein>
    <recommendedName>
        <fullName evidence="6">Tetraspanin</fullName>
    </recommendedName>
</protein>
<evidence type="ECO:0000313" key="8">
    <source>
        <dbReference type="RefSeq" id="XP_006812543.1"/>
    </source>
</evidence>
<comment type="similarity">
    <text evidence="2 6">Belongs to the tetraspanin (TM4SF) family.</text>
</comment>
<organism evidence="7 8">
    <name type="scientific">Saccoglossus kowalevskii</name>
    <name type="common">Acorn worm</name>
    <dbReference type="NCBI Taxonomy" id="10224"/>
    <lineage>
        <taxon>Eukaryota</taxon>
        <taxon>Metazoa</taxon>
        <taxon>Hemichordata</taxon>
        <taxon>Enteropneusta</taxon>
        <taxon>Harrimaniidae</taxon>
        <taxon>Saccoglossus</taxon>
    </lineage>
</organism>